<evidence type="ECO:0000313" key="1">
    <source>
        <dbReference type="EMBL" id="TQD95184.1"/>
    </source>
</evidence>
<dbReference type="PANTHER" id="PTHR11439">
    <property type="entry name" value="GAG-POL-RELATED RETROTRANSPOSON"/>
    <property type="match status" value="1"/>
</dbReference>
<dbReference type="EMBL" id="VIEB01000323">
    <property type="protein sequence ID" value="TQD95184.1"/>
    <property type="molecule type" value="Genomic_DNA"/>
</dbReference>
<accession>A0A540M8V7</accession>
<keyword evidence="2" id="KW-1185">Reference proteome</keyword>
<dbReference type="STRING" id="106549.A0A540M8V7"/>
<comment type="caution">
    <text evidence="1">The sequence shown here is derived from an EMBL/GenBank/DDBJ whole genome shotgun (WGS) entry which is preliminary data.</text>
</comment>
<dbReference type="AlphaFoldDB" id="A0A540M8V7"/>
<proteinExistence type="predicted"/>
<dbReference type="CDD" id="cd09272">
    <property type="entry name" value="RNase_HI_RT_Ty1"/>
    <property type="match status" value="1"/>
</dbReference>
<evidence type="ECO:0000313" key="2">
    <source>
        <dbReference type="Proteomes" id="UP000315295"/>
    </source>
</evidence>
<protein>
    <recommendedName>
        <fullName evidence="3">Reverse transcriptase Ty1/copia-type domain-containing protein</fullName>
    </recommendedName>
</protein>
<organism evidence="1 2">
    <name type="scientific">Malus baccata</name>
    <name type="common">Siberian crab apple</name>
    <name type="synonym">Pyrus baccata</name>
    <dbReference type="NCBI Taxonomy" id="106549"/>
    <lineage>
        <taxon>Eukaryota</taxon>
        <taxon>Viridiplantae</taxon>
        <taxon>Streptophyta</taxon>
        <taxon>Embryophyta</taxon>
        <taxon>Tracheophyta</taxon>
        <taxon>Spermatophyta</taxon>
        <taxon>Magnoliopsida</taxon>
        <taxon>eudicotyledons</taxon>
        <taxon>Gunneridae</taxon>
        <taxon>Pentapetalae</taxon>
        <taxon>rosids</taxon>
        <taxon>fabids</taxon>
        <taxon>Rosales</taxon>
        <taxon>Rosaceae</taxon>
        <taxon>Amygdaloideae</taxon>
        <taxon>Maleae</taxon>
        <taxon>Malus</taxon>
    </lineage>
</organism>
<dbReference type="PANTHER" id="PTHR11439:SF467">
    <property type="entry name" value="INTEGRASE CATALYTIC DOMAIN-CONTAINING PROTEIN"/>
    <property type="match status" value="1"/>
</dbReference>
<name>A0A540M8V7_MALBA</name>
<dbReference type="Proteomes" id="UP000315295">
    <property type="component" value="Unassembled WGS sequence"/>
</dbReference>
<gene>
    <name evidence="1" type="ORF">C1H46_019207</name>
</gene>
<reference evidence="1 2" key="1">
    <citation type="journal article" date="2019" name="G3 (Bethesda)">
        <title>Sequencing of a Wild Apple (Malus baccata) Genome Unravels the Differences Between Cultivated and Wild Apple Species Regarding Disease Resistance and Cold Tolerance.</title>
        <authorList>
            <person name="Chen X."/>
        </authorList>
    </citation>
    <scope>NUCLEOTIDE SEQUENCE [LARGE SCALE GENOMIC DNA]</scope>
    <source>
        <strain evidence="2">cv. Shandingzi</strain>
        <tissue evidence="1">Leaves</tissue>
    </source>
</reference>
<sequence length="138" mass="15658">MMAGGAISWKIMKQKNVATSTMMAEYMACYEATSQAVWIGKFIEGMRVLHIVTNPLKIFCDSTAAIFYSKNNKRSSGTKHMHIKYKLVREKINQGFRNISYIDTESMLADPLNKPLPVMSFKKHVENMGLISNLDMLS</sequence>
<evidence type="ECO:0008006" key="3">
    <source>
        <dbReference type="Google" id="ProtNLM"/>
    </source>
</evidence>